<accession>A0A2U8E310</accession>
<dbReference type="Proteomes" id="UP000244896">
    <property type="component" value="Chromosome"/>
</dbReference>
<dbReference type="InterPro" id="IPR014031">
    <property type="entry name" value="Ketoacyl_synth_C"/>
</dbReference>
<evidence type="ECO:0000313" key="3">
    <source>
        <dbReference type="Proteomes" id="UP000244896"/>
    </source>
</evidence>
<proteinExistence type="predicted"/>
<evidence type="ECO:0000259" key="1">
    <source>
        <dbReference type="Pfam" id="PF02801"/>
    </source>
</evidence>
<feature type="domain" description="Beta-ketoacyl synthase C-terminal" evidence="1">
    <location>
        <begin position="252"/>
        <end position="342"/>
    </location>
</feature>
<dbReference type="Pfam" id="PF02801">
    <property type="entry name" value="Ketoacyl-synt_C"/>
    <property type="match status" value="1"/>
</dbReference>
<dbReference type="AlphaFoldDB" id="A0A2U8E310"/>
<dbReference type="GO" id="GO:0016746">
    <property type="term" value="F:acyltransferase activity"/>
    <property type="evidence" value="ECO:0007669"/>
    <property type="project" value="InterPro"/>
</dbReference>
<organism evidence="2 3">
    <name type="scientific">Ereboglobus luteus</name>
    <dbReference type="NCBI Taxonomy" id="1796921"/>
    <lineage>
        <taxon>Bacteria</taxon>
        <taxon>Pseudomonadati</taxon>
        <taxon>Verrucomicrobiota</taxon>
        <taxon>Opitutia</taxon>
        <taxon>Opitutales</taxon>
        <taxon>Opitutaceae</taxon>
        <taxon>Ereboglobus</taxon>
    </lineage>
</organism>
<keyword evidence="3" id="KW-1185">Reference proteome</keyword>
<dbReference type="SUPFAM" id="SSF53901">
    <property type="entry name" value="Thiolase-like"/>
    <property type="match status" value="2"/>
</dbReference>
<gene>
    <name evidence="2" type="ORF">CKA38_06285</name>
</gene>
<sequence length="401" mass="41047">MQSVPHTSLETAAPAVRLAACECLTPFGGTNETLAALLRGESALRATHVLGADGGDLVPLALLPDRALNEESPPAWLARLRQFLAPVTGPMWGTARRPVIVTSSNFGVGSLYAYHHAQTAADANHAPYGPIHKSVASLRDACEWGPNITIFSHACVSAHLGLVHAARLLALGGGDANDSGAGRAPVDEVLVVSYDFLSPFVAGGFHSLKILNTEFPAPYMDRATGSIGLGDGAGFAVLARDRGAHRIAAQSLHNEMHHFTANRPDGAGFASVFAPIAKAAAGMRVWIKGHGTGTLEAGRLESSAVAAAFPGAPLVSWKGALGHTLGSCGLVELAIAAASMRNPASDGQPLRAPGTVGTSAPVFTSQVATSPFDTAAFDGVVCASNAFGGAHAALLLLKDGK</sequence>
<dbReference type="EMBL" id="CP023004">
    <property type="protein sequence ID" value="AWI08912.1"/>
    <property type="molecule type" value="Genomic_DNA"/>
</dbReference>
<dbReference type="InterPro" id="IPR016039">
    <property type="entry name" value="Thiolase-like"/>
</dbReference>
<dbReference type="Gene3D" id="3.40.47.10">
    <property type="match status" value="2"/>
</dbReference>
<reference evidence="2 3" key="1">
    <citation type="journal article" date="2018" name="Syst. Appl. Microbiol.">
        <title>Ereboglobus luteus gen. nov. sp. nov. from cockroach guts, and new insights into the oxygen relationship of the genera Opitutus and Didymococcus (Verrucomicrobia: Opitutaceae).</title>
        <authorList>
            <person name="Tegtmeier D."/>
            <person name="Belitz A."/>
            <person name="Radek R."/>
            <person name="Heimerl T."/>
            <person name="Brune A."/>
        </authorList>
    </citation>
    <scope>NUCLEOTIDE SEQUENCE [LARGE SCALE GENOMIC DNA]</scope>
    <source>
        <strain evidence="2 3">Ho45</strain>
    </source>
</reference>
<dbReference type="KEGG" id="elut:CKA38_06285"/>
<evidence type="ECO:0000313" key="2">
    <source>
        <dbReference type="EMBL" id="AWI08912.1"/>
    </source>
</evidence>
<protein>
    <recommendedName>
        <fullName evidence="1">Beta-ketoacyl synthase C-terminal domain-containing protein</fullName>
    </recommendedName>
</protein>
<name>A0A2U8E310_9BACT</name>